<reference evidence="3" key="1">
    <citation type="submission" date="2010-05" db="EMBL/GenBank/DDBJ databases">
        <title>The genome sequence of Magnaporthe poae strain ATCC 64411.</title>
        <authorList>
            <person name="Ma L.-J."/>
            <person name="Dead R."/>
            <person name="Young S."/>
            <person name="Zeng Q."/>
            <person name="Koehrsen M."/>
            <person name="Alvarado L."/>
            <person name="Berlin A."/>
            <person name="Chapman S.B."/>
            <person name="Chen Z."/>
            <person name="Freedman E."/>
            <person name="Gellesch M."/>
            <person name="Goldberg J."/>
            <person name="Griggs A."/>
            <person name="Gujja S."/>
            <person name="Heilman E.R."/>
            <person name="Heiman D."/>
            <person name="Hepburn T."/>
            <person name="Howarth C."/>
            <person name="Jen D."/>
            <person name="Larson L."/>
            <person name="Mehta T."/>
            <person name="Neiman D."/>
            <person name="Pearson M."/>
            <person name="Roberts A."/>
            <person name="Saif S."/>
            <person name="Shea T."/>
            <person name="Shenoy N."/>
            <person name="Sisk P."/>
            <person name="Stolte C."/>
            <person name="Sykes S."/>
            <person name="Walk T."/>
            <person name="White J."/>
            <person name="Yandava C."/>
            <person name="Haas B."/>
            <person name="Nusbaum C."/>
            <person name="Birren B."/>
        </authorList>
    </citation>
    <scope>NUCLEOTIDE SEQUENCE [LARGE SCALE GENOMIC DNA]</scope>
    <source>
        <strain evidence="3">ATCC 64411 / 73-15</strain>
    </source>
</reference>
<reference evidence="1" key="3">
    <citation type="submission" date="2011-03" db="EMBL/GenBank/DDBJ databases">
        <title>Annotation of Magnaporthe poae ATCC 64411.</title>
        <authorList>
            <person name="Ma L.-J."/>
            <person name="Dead R."/>
            <person name="Young S.K."/>
            <person name="Zeng Q."/>
            <person name="Gargeya S."/>
            <person name="Fitzgerald M."/>
            <person name="Haas B."/>
            <person name="Abouelleil A."/>
            <person name="Alvarado L."/>
            <person name="Arachchi H.M."/>
            <person name="Berlin A."/>
            <person name="Brown A."/>
            <person name="Chapman S.B."/>
            <person name="Chen Z."/>
            <person name="Dunbar C."/>
            <person name="Freedman E."/>
            <person name="Gearin G."/>
            <person name="Gellesch M."/>
            <person name="Goldberg J."/>
            <person name="Griggs A."/>
            <person name="Gujja S."/>
            <person name="Heiman D."/>
            <person name="Howarth C."/>
            <person name="Larson L."/>
            <person name="Lui A."/>
            <person name="MacDonald P.J.P."/>
            <person name="Mehta T."/>
            <person name="Montmayeur A."/>
            <person name="Murphy C."/>
            <person name="Neiman D."/>
            <person name="Pearson M."/>
            <person name="Priest M."/>
            <person name="Roberts A."/>
            <person name="Saif S."/>
            <person name="Shea T."/>
            <person name="Shenoy N."/>
            <person name="Sisk P."/>
            <person name="Stolte C."/>
            <person name="Sykes S."/>
            <person name="Yandava C."/>
            <person name="Wortman J."/>
            <person name="Nusbaum C."/>
            <person name="Birren B."/>
        </authorList>
    </citation>
    <scope>NUCLEOTIDE SEQUENCE</scope>
    <source>
        <strain evidence="1">ATCC 64411</strain>
    </source>
</reference>
<keyword evidence="3" id="KW-1185">Reference proteome</keyword>
<accession>A0A0C4E4B3</accession>
<dbReference type="AlphaFoldDB" id="A0A0C4E4B3"/>
<reference evidence="2" key="5">
    <citation type="submission" date="2015-06" db="UniProtKB">
        <authorList>
            <consortium name="EnsemblFungi"/>
        </authorList>
    </citation>
    <scope>IDENTIFICATION</scope>
    <source>
        <strain evidence="2">ATCC 64411</strain>
    </source>
</reference>
<gene>
    <name evidence="1" type="ORF">MAPG_07305</name>
</gene>
<evidence type="ECO:0000313" key="2">
    <source>
        <dbReference type="EnsemblFungi" id="MAPG_07305T0"/>
    </source>
</evidence>
<proteinExistence type="predicted"/>
<evidence type="ECO:0000313" key="1">
    <source>
        <dbReference type="EMBL" id="KLU88318.1"/>
    </source>
</evidence>
<protein>
    <submittedName>
        <fullName evidence="1 2">Uncharacterized protein</fullName>
    </submittedName>
</protein>
<dbReference type="EMBL" id="GL876971">
    <property type="protein sequence ID" value="KLU88318.1"/>
    <property type="molecule type" value="Genomic_DNA"/>
</dbReference>
<dbReference type="EMBL" id="ADBL01001766">
    <property type="status" value="NOT_ANNOTATED_CDS"/>
    <property type="molecule type" value="Genomic_DNA"/>
</dbReference>
<reference evidence="1" key="2">
    <citation type="submission" date="2010-05" db="EMBL/GenBank/DDBJ databases">
        <title>The Genome Sequence of Magnaporthe poae strain ATCC 64411.</title>
        <authorList>
            <consortium name="The Broad Institute Genome Sequencing Platform"/>
            <consortium name="Broad Institute Genome Sequencing Center for Infectious Disease"/>
            <person name="Ma L.-J."/>
            <person name="Dead R."/>
            <person name="Young S."/>
            <person name="Zeng Q."/>
            <person name="Koehrsen M."/>
            <person name="Alvarado L."/>
            <person name="Berlin A."/>
            <person name="Chapman S.B."/>
            <person name="Chen Z."/>
            <person name="Freedman E."/>
            <person name="Gellesch M."/>
            <person name="Goldberg J."/>
            <person name="Griggs A."/>
            <person name="Gujja S."/>
            <person name="Heilman E.R."/>
            <person name="Heiman D."/>
            <person name="Hepburn T."/>
            <person name="Howarth C."/>
            <person name="Jen D."/>
            <person name="Larson L."/>
            <person name="Mehta T."/>
            <person name="Neiman D."/>
            <person name="Pearson M."/>
            <person name="Roberts A."/>
            <person name="Saif S."/>
            <person name="Shea T."/>
            <person name="Shenoy N."/>
            <person name="Sisk P."/>
            <person name="Stolte C."/>
            <person name="Sykes S."/>
            <person name="Walk T."/>
            <person name="White J."/>
            <person name="Yandava C."/>
            <person name="Haas B."/>
            <person name="Nusbaum C."/>
            <person name="Birren B."/>
        </authorList>
    </citation>
    <scope>NUCLEOTIDE SEQUENCE</scope>
    <source>
        <strain evidence="1">ATCC 64411</strain>
    </source>
</reference>
<organism evidence="2 3">
    <name type="scientific">Magnaporthiopsis poae (strain ATCC 64411 / 73-15)</name>
    <name type="common">Kentucky bluegrass fungus</name>
    <name type="synonym">Magnaporthe poae</name>
    <dbReference type="NCBI Taxonomy" id="644358"/>
    <lineage>
        <taxon>Eukaryota</taxon>
        <taxon>Fungi</taxon>
        <taxon>Dikarya</taxon>
        <taxon>Ascomycota</taxon>
        <taxon>Pezizomycotina</taxon>
        <taxon>Sordariomycetes</taxon>
        <taxon>Sordariomycetidae</taxon>
        <taxon>Magnaporthales</taxon>
        <taxon>Magnaporthaceae</taxon>
        <taxon>Magnaporthiopsis</taxon>
    </lineage>
</organism>
<name>A0A0C4E4B3_MAGP6</name>
<reference evidence="2" key="4">
    <citation type="journal article" date="2015" name="G3 (Bethesda)">
        <title>Genome sequences of three phytopathogenic species of the Magnaporthaceae family of fungi.</title>
        <authorList>
            <person name="Okagaki L.H."/>
            <person name="Nunes C.C."/>
            <person name="Sailsbery J."/>
            <person name="Clay B."/>
            <person name="Brown D."/>
            <person name="John T."/>
            <person name="Oh Y."/>
            <person name="Young N."/>
            <person name="Fitzgerald M."/>
            <person name="Haas B.J."/>
            <person name="Zeng Q."/>
            <person name="Young S."/>
            <person name="Adiconis X."/>
            <person name="Fan L."/>
            <person name="Levin J.Z."/>
            <person name="Mitchell T.K."/>
            <person name="Okubara P.A."/>
            <person name="Farman M.L."/>
            <person name="Kohn L.M."/>
            <person name="Birren B."/>
            <person name="Ma L.-J."/>
            <person name="Dean R.A."/>
        </authorList>
    </citation>
    <scope>NUCLEOTIDE SEQUENCE</scope>
    <source>
        <strain evidence="2">ATCC 64411 / 73-15</strain>
    </source>
</reference>
<dbReference type="VEuPathDB" id="FungiDB:MAPG_07305"/>
<dbReference type="Proteomes" id="UP000011715">
    <property type="component" value="Unassembled WGS sequence"/>
</dbReference>
<sequence length="254" mass="29184">MSVSVCPCKVYEAGCDLPSISPKARNQTHLTPWHMVGFRRSRLVQARSEKQANTMTTHLRVPSRWRGVPSQGGLLQATRRRNALDSVKNESWTRTLAPVTAPLAHLAKKKKKKRLKDTDSDAPRVWWACVSARKNGRKKWRRYIHTARCIRHMRDTRRDTRQEKKQWPPLGVFGLLRLPPFFLLEYGTPTPSLDFLVGLICMSGNWGSFVWFWIKVATQRAACPAQPMRPVPIRLQQENPLGNREECLPPQTEG</sequence>
<evidence type="ECO:0000313" key="3">
    <source>
        <dbReference type="Proteomes" id="UP000011715"/>
    </source>
</evidence>
<dbReference type="EnsemblFungi" id="MAPG_07305T0">
    <property type="protein sequence ID" value="MAPG_07305T0"/>
    <property type="gene ID" value="MAPG_07305"/>
</dbReference>